<evidence type="ECO:0000313" key="3">
    <source>
        <dbReference type="Proteomes" id="UP000315496"/>
    </source>
</evidence>
<evidence type="ECO:0000313" key="2">
    <source>
        <dbReference type="EMBL" id="TNJ30614.1"/>
    </source>
</evidence>
<evidence type="ECO:0000256" key="1">
    <source>
        <dbReference type="SAM" id="MobiDB-lite"/>
    </source>
</evidence>
<gene>
    <name evidence="2" type="ORF">GMRT_12232</name>
</gene>
<dbReference type="VEuPathDB" id="GiardiaDB:GMRT_12232"/>
<feature type="compositionally biased region" description="Polar residues" evidence="1">
    <location>
        <begin position="1"/>
        <end position="19"/>
    </location>
</feature>
<feature type="region of interest" description="Disordered" evidence="1">
    <location>
        <begin position="533"/>
        <end position="563"/>
    </location>
</feature>
<dbReference type="Proteomes" id="UP000315496">
    <property type="component" value="Chromosome 1"/>
</dbReference>
<sequence length="563" mass="63311">MPRLQTSIVNPLQGSTLNGSHCLERERKGGDSRLVVTRPTKGSSTRLLSNHPPSPLEQILHSAVKRNTRDTPDLVERMIQPTLGANTLPPPDIPLNLTSAFCPGRIYRSQVYVPAGLATEEMTQHDLDRIQLKQGTRSCAFTIEPTHKLGEHVEDYTCRRILTDIQQMPNTTASPTNNTLSEKLQHAGVLRFMGKMAEKPRIQYPRKNLVETERDSRIRALGQSIPIEVSNGEGKDQPLSLKAIEETPITSDFSVFIPEDMETEQQRGPPILPEYFDEQTYSRLLDLERRVKEFHSEQIKLRAVTQTTYRRLYNAALKEYLGTNSYYTGEHTFRRDMFSIVDAERVGITGSKYNKTKVHALRTDDVMSNRLIRHLPRLFKSKDQMLEAAQIEGIISGYKYKLQREMEASSETPSNRPNTREAIVNPDVFLTELDHPVTHLEIEHSTPEPEQEIKQGPERSLVSLDLLSTNLAALEELEEQEETTSFGKGHLPRVANVMFLDTKRASGITSQELRDTVDGEIVSPIIGLQQLKTSTDSASLDSSAPSQSQGQGQDQQAFMSAGT</sequence>
<dbReference type="AlphaFoldDB" id="A0A4Z1SY32"/>
<proteinExistence type="predicted"/>
<accession>A0A4Z1SY32</accession>
<dbReference type="OrthoDB" id="10252911at2759"/>
<name>A0A4Z1SY32_GIAMU</name>
<organism evidence="2 3">
    <name type="scientific">Giardia muris</name>
    <dbReference type="NCBI Taxonomy" id="5742"/>
    <lineage>
        <taxon>Eukaryota</taxon>
        <taxon>Metamonada</taxon>
        <taxon>Diplomonadida</taxon>
        <taxon>Hexamitidae</taxon>
        <taxon>Giardiinae</taxon>
        <taxon>Giardia</taxon>
    </lineage>
</organism>
<dbReference type="EMBL" id="VDLU01000001">
    <property type="protein sequence ID" value="TNJ30614.1"/>
    <property type="molecule type" value="Genomic_DNA"/>
</dbReference>
<feature type="region of interest" description="Disordered" evidence="1">
    <location>
        <begin position="1"/>
        <end position="55"/>
    </location>
</feature>
<protein>
    <submittedName>
        <fullName evidence="2">Uncharacterized protein</fullName>
    </submittedName>
</protein>
<keyword evidence="3" id="KW-1185">Reference proteome</keyword>
<reference evidence="2 3" key="1">
    <citation type="submission" date="2019-05" db="EMBL/GenBank/DDBJ databases">
        <title>The compact genome of Giardia muris reveals important steps in the evolution of intestinal protozoan parasites.</title>
        <authorList>
            <person name="Xu F."/>
            <person name="Jimenez-Gonzalez A."/>
            <person name="Einarsson E."/>
            <person name="Astvaldsson A."/>
            <person name="Peirasmaki D."/>
            <person name="Eckmann L."/>
            <person name="Andersson J.O."/>
            <person name="Svard S.G."/>
            <person name="Jerlstrom-Hultqvist J."/>
        </authorList>
    </citation>
    <scope>NUCLEOTIDE SEQUENCE [LARGE SCALE GENOMIC DNA]</scope>
    <source>
        <strain evidence="2 3">Roberts-Thomson</strain>
    </source>
</reference>
<feature type="compositionally biased region" description="Low complexity" evidence="1">
    <location>
        <begin position="533"/>
        <end position="557"/>
    </location>
</feature>
<feature type="compositionally biased region" description="Basic and acidic residues" evidence="1">
    <location>
        <begin position="22"/>
        <end position="31"/>
    </location>
</feature>
<comment type="caution">
    <text evidence="2">The sequence shown here is derived from an EMBL/GenBank/DDBJ whole genome shotgun (WGS) entry which is preliminary data.</text>
</comment>